<gene>
    <name evidence="3" type="ORF">MERR_LOCUS14808</name>
</gene>
<dbReference type="InterPro" id="IPR044730">
    <property type="entry name" value="RNase_H-like_dom_plant"/>
</dbReference>
<reference evidence="3" key="1">
    <citation type="submission" date="2020-01" db="EMBL/GenBank/DDBJ databases">
        <authorList>
            <person name="Mishra B."/>
        </authorList>
    </citation>
    <scope>NUCLEOTIDE SEQUENCE [LARGE SCALE GENOMIC DNA]</scope>
</reference>
<dbReference type="EMBL" id="CACVBM020001058">
    <property type="protein sequence ID" value="CAA7027573.1"/>
    <property type="molecule type" value="Genomic_DNA"/>
</dbReference>
<dbReference type="AlphaFoldDB" id="A0A6D2ILQ7"/>
<proteinExistence type="predicted"/>
<dbReference type="GO" id="GO:0004523">
    <property type="term" value="F:RNA-DNA hybrid ribonuclease activity"/>
    <property type="evidence" value="ECO:0007669"/>
    <property type="project" value="InterPro"/>
</dbReference>
<dbReference type="GO" id="GO:0003676">
    <property type="term" value="F:nucleic acid binding"/>
    <property type="evidence" value="ECO:0007669"/>
    <property type="project" value="InterPro"/>
</dbReference>
<dbReference type="SUPFAM" id="SSF53098">
    <property type="entry name" value="Ribonuclease H-like"/>
    <property type="match status" value="1"/>
</dbReference>
<dbReference type="Proteomes" id="UP000467841">
    <property type="component" value="Unassembled WGS sequence"/>
</dbReference>
<dbReference type="InterPro" id="IPR012337">
    <property type="entry name" value="RNaseH-like_sf"/>
</dbReference>
<dbReference type="Pfam" id="PF13966">
    <property type="entry name" value="zf-RVT"/>
    <property type="match status" value="1"/>
</dbReference>
<feature type="domain" description="Reverse transcriptase zinc-binding" evidence="2">
    <location>
        <begin position="209"/>
        <end position="304"/>
    </location>
</feature>
<dbReference type="InterPro" id="IPR036397">
    <property type="entry name" value="RNaseH_sf"/>
</dbReference>
<dbReference type="InterPro" id="IPR002156">
    <property type="entry name" value="RNaseH_domain"/>
</dbReference>
<feature type="domain" description="RNase H type-1" evidence="1">
    <location>
        <begin position="387"/>
        <end position="505"/>
    </location>
</feature>
<protein>
    <recommendedName>
        <fullName evidence="5">Reverse transcriptase zinc-binding domain-containing protein</fullName>
    </recommendedName>
</protein>
<dbReference type="OrthoDB" id="1101299at2759"/>
<evidence type="ECO:0000259" key="1">
    <source>
        <dbReference type="Pfam" id="PF13456"/>
    </source>
</evidence>
<evidence type="ECO:0008006" key="5">
    <source>
        <dbReference type="Google" id="ProtNLM"/>
    </source>
</evidence>
<evidence type="ECO:0000259" key="2">
    <source>
        <dbReference type="Pfam" id="PF13966"/>
    </source>
</evidence>
<evidence type="ECO:0000313" key="3">
    <source>
        <dbReference type="EMBL" id="CAA7027573.1"/>
    </source>
</evidence>
<keyword evidence="4" id="KW-1185">Reference proteome</keyword>
<dbReference type="InterPro" id="IPR026960">
    <property type="entry name" value="RVT-Znf"/>
</dbReference>
<accession>A0A6D2ILQ7</accession>
<dbReference type="PANTHER" id="PTHR33116">
    <property type="entry name" value="REVERSE TRANSCRIPTASE ZINC-BINDING DOMAIN-CONTAINING PROTEIN-RELATED-RELATED"/>
    <property type="match status" value="1"/>
</dbReference>
<evidence type="ECO:0000313" key="4">
    <source>
        <dbReference type="Proteomes" id="UP000467841"/>
    </source>
</evidence>
<dbReference type="Gene3D" id="3.30.420.10">
    <property type="entry name" value="Ribonuclease H-like superfamily/Ribonuclease H"/>
    <property type="match status" value="1"/>
</dbReference>
<dbReference type="CDD" id="cd06222">
    <property type="entry name" value="RNase_H_like"/>
    <property type="match status" value="1"/>
</dbReference>
<dbReference type="Pfam" id="PF13456">
    <property type="entry name" value="RVT_3"/>
    <property type="match status" value="1"/>
</dbReference>
<sequence length="533" mass="60553">MSCFQLPLQIIKKLQSAIANFWWSNKQNSRGLHWIAWDKICLPLDKGGLGFRDLRLFNLALLAKQLWRLIQFPESLLARVLKGRYYRNAFPLDVEKSNNPSFGWRSMLAAKDLLKTGLRRSIGNGENTYVWKDSWLPTEPPRAPIDCGFVHNPLLRVSQLLDPVTKEWNLDKLTEMMDVEDIECILTIKASRMNRPDGFCWSFTKSGLYSVKSGYQLAVQMKDLLDPLHNLQPSVDAIKAKIWSLKTSRKIKHFIWQSVAGCLPVRDRLVNRHCGQDRICPRCGIEDETINHLLFECPSAVQTWAMSDITQPPGVFPCKALFPNFDYLLWRATEADVMPLDIIQLAIAETDAWQVAQVVSEALDTQPTATTNPIAQTTVIYPRCQVDASWIYNNAYFGGGLVLDLAEDVCTTGSFANPQVLTPLHAEFRVLIWAMTMVTQLGYYSMVFESDCLQLVKLIEEDDEWPSLASEFEEFHSIRLSFTLFSLSFVPRTLNFRADALAKEARTRAFVFSHVNTFTATGIVLATNPNGID</sequence>
<dbReference type="PANTHER" id="PTHR33116:SF86">
    <property type="entry name" value="REVERSE TRANSCRIPTASE DOMAIN-CONTAINING PROTEIN"/>
    <property type="match status" value="1"/>
</dbReference>
<name>A0A6D2ILQ7_9BRAS</name>
<organism evidence="3 4">
    <name type="scientific">Microthlaspi erraticum</name>
    <dbReference type="NCBI Taxonomy" id="1685480"/>
    <lineage>
        <taxon>Eukaryota</taxon>
        <taxon>Viridiplantae</taxon>
        <taxon>Streptophyta</taxon>
        <taxon>Embryophyta</taxon>
        <taxon>Tracheophyta</taxon>
        <taxon>Spermatophyta</taxon>
        <taxon>Magnoliopsida</taxon>
        <taxon>eudicotyledons</taxon>
        <taxon>Gunneridae</taxon>
        <taxon>Pentapetalae</taxon>
        <taxon>rosids</taxon>
        <taxon>malvids</taxon>
        <taxon>Brassicales</taxon>
        <taxon>Brassicaceae</taxon>
        <taxon>Coluteocarpeae</taxon>
        <taxon>Microthlaspi</taxon>
    </lineage>
</organism>
<comment type="caution">
    <text evidence="3">The sequence shown here is derived from an EMBL/GenBank/DDBJ whole genome shotgun (WGS) entry which is preliminary data.</text>
</comment>